<dbReference type="PATRIC" id="fig|172049.5.peg.1384"/>
<dbReference type="Proteomes" id="UP000053911">
    <property type="component" value="Unassembled WGS sequence"/>
</dbReference>
<sequence>MIFILSVIFIGLMLVIPSYTDNNTNIMIVSYVRSSLSKGIDYLNTGVMTDDEPYKSTLNPLLSQITENPHLSIKNLTSEEISTQVNITIVISTPYLSIQNLNASIVSHLTEFLEKDLVENYHFTNNTGFLKYGGKTVNITITVVRG</sequence>
<gene>
    <name evidence="1" type="ORF">XD54_0613</name>
</gene>
<protein>
    <submittedName>
        <fullName evidence="1">Uncharacterized protein</fullName>
    </submittedName>
</protein>
<accession>A0A101EMH7</accession>
<organism evidence="1 2">
    <name type="scientific">Thermococcus sibiricus</name>
    <dbReference type="NCBI Taxonomy" id="172049"/>
    <lineage>
        <taxon>Archaea</taxon>
        <taxon>Methanobacteriati</taxon>
        <taxon>Methanobacteriota</taxon>
        <taxon>Thermococci</taxon>
        <taxon>Thermococcales</taxon>
        <taxon>Thermococcaceae</taxon>
        <taxon>Thermococcus</taxon>
    </lineage>
</organism>
<proteinExistence type="predicted"/>
<reference evidence="2" key="1">
    <citation type="journal article" date="2015" name="MBio">
        <title>Genome-Resolved Metagenomic Analysis Reveals Roles for Candidate Phyla and Other Microbial Community Members in Biogeochemical Transformations in Oil Reservoirs.</title>
        <authorList>
            <person name="Hu P."/>
            <person name="Tom L."/>
            <person name="Singh A."/>
            <person name="Thomas B.C."/>
            <person name="Baker B.J."/>
            <person name="Piceno Y.M."/>
            <person name="Andersen G.L."/>
            <person name="Banfield J.F."/>
        </authorList>
    </citation>
    <scope>NUCLEOTIDE SEQUENCE [LARGE SCALE GENOMIC DNA]</scope>
</reference>
<dbReference type="EMBL" id="LGFD01000008">
    <property type="protein sequence ID" value="KUK18106.1"/>
    <property type="molecule type" value="Genomic_DNA"/>
</dbReference>
<comment type="caution">
    <text evidence="1">The sequence shown here is derived from an EMBL/GenBank/DDBJ whole genome shotgun (WGS) entry which is preliminary data.</text>
</comment>
<evidence type="ECO:0000313" key="2">
    <source>
        <dbReference type="Proteomes" id="UP000053911"/>
    </source>
</evidence>
<dbReference type="AlphaFoldDB" id="A0A101EMH7"/>
<name>A0A101EMH7_9EURY</name>
<evidence type="ECO:0000313" key="1">
    <source>
        <dbReference type="EMBL" id="KUK18106.1"/>
    </source>
</evidence>